<gene>
    <name evidence="12" type="ORF">CXB45_01135</name>
</gene>
<feature type="transmembrane region" description="Helical" evidence="9">
    <location>
        <begin position="106"/>
        <end position="124"/>
    </location>
</feature>
<evidence type="ECO:0000256" key="9">
    <source>
        <dbReference type="SAM" id="Phobius"/>
    </source>
</evidence>
<proteinExistence type="predicted"/>
<keyword evidence="6 9" id="KW-0812">Transmembrane</keyword>
<dbReference type="PANTHER" id="PTHR30175:SF1">
    <property type="entry name" value="PTS SYSTEM ARBUTIN-, CELLOBIOSE-, AND SALICIN-SPECIFIC EIIBC COMPONENT-RELATED"/>
    <property type="match status" value="1"/>
</dbReference>
<evidence type="ECO:0000259" key="11">
    <source>
        <dbReference type="PROSITE" id="PS51372"/>
    </source>
</evidence>
<feature type="transmembrane region" description="Helical" evidence="9">
    <location>
        <begin position="220"/>
        <end position="240"/>
    </location>
</feature>
<comment type="subcellular location">
    <subcellularLocation>
        <location evidence="1">Cell membrane</location>
        <topology evidence="1">Multi-pass membrane protein</topology>
    </subcellularLocation>
</comment>
<dbReference type="GO" id="GO:0006355">
    <property type="term" value="P:regulation of DNA-templated transcription"/>
    <property type="evidence" value="ECO:0007669"/>
    <property type="project" value="InterPro"/>
</dbReference>
<feature type="domain" description="PTS EIIC type-1" evidence="10">
    <location>
        <begin position="2"/>
        <end position="323"/>
    </location>
</feature>
<evidence type="ECO:0000256" key="8">
    <source>
        <dbReference type="ARBA" id="ARBA00023136"/>
    </source>
</evidence>
<feature type="domain" description="PRD" evidence="11">
    <location>
        <begin position="215"/>
        <end position="323"/>
    </location>
</feature>
<feature type="transmembrane region" description="Helical" evidence="9">
    <location>
        <begin position="69"/>
        <end position="86"/>
    </location>
</feature>
<evidence type="ECO:0000256" key="6">
    <source>
        <dbReference type="ARBA" id="ARBA00022692"/>
    </source>
</evidence>
<dbReference type="GO" id="GO:0015771">
    <property type="term" value="P:trehalose transport"/>
    <property type="evidence" value="ECO:0007669"/>
    <property type="project" value="TreeGrafter"/>
</dbReference>
<evidence type="ECO:0000256" key="1">
    <source>
        <dbReference type="ARBA" id="ARBA00004651"/>
    </source>
</evidence>
<feature type="transmembrane region" description="Helical" evidence="9">
    <location>
        <begin position="190"/>
        <end position="208"/>
    </location>
</feature>
<dbReference type="Pfam" id="PF02378">
    <property type="entry name" value="PTS_EIIC"/>
    <property type="match status" value="1"/>
</dbReference>
<keyword evidence="4" id="KW-0762">Sugar transport</keyword>
<dbReference type="Proteomes" id="UP000233249">
    <property type="component" value="Unassembled WGS sequence"/>
</dbReference>
<dbReference type="OrthoDB" id="9797715at2"/>
<protein>
    <submittedName>
        <fullName evidence="12">Uncharacterized protein</fullName>
    </submittedName>
</protein>
<dbReference type="InterPro" id="IPR036634">
    <property type="entry name" value="PRD_sf"/>
</dbReference>
<dbReference type="InterPro" id="IPR003352">
    <property type="entry name" value="PTS_EIIC"/>
</dbReference>
<accession>A0A2N0X9V5</accession>
<sequence>MALISALFTLIIWALAGVAIGKAFLQMALQFGWVAAGSGTEAVLGAAFDGVFYFLPFFLALTAAKHFKVNLYVALAVVSALLHPQIAELAAAPGSTAFGLPFPSMFYASSVIPAIVAVWITGYVERWCQRVLPGALRNFLTPVLVVLVMVPLVLFTVGPVTMWLSHAVADGVNALFDVAPWLAGALMGGLWQVFVLFGLHWGFVPVFLNDIASSGWEPLLAPVMAAVMAQAAATLAVLTVTRSMDRQELAAVRFITHMRYFFARVAQEGQWHDGGSALAQTLEQSYPEAVACAGKLATVLELRLGVELSSDERAYLALHVARL</sequence>
<dbReference type="SUPFAM" id="SSF63520">
    <property type="entry name" value="PTS-regulatory domain, PRD"/>
    <property type="match status" value="1"/>
</dbReference>
<dbReference type="PANTHER" id="PTHR30175">
    <property type="entry name" value="PHOSPHOTRANSFERASE SYSTEM TRANSPORT PROTEIN"/>
    <property type="match status" value="1"/>
</dbReference>
<evidence type="ECO:0000313" key="12">
    <source>
        <dbReference type="EMBL" id="PKF69493.1"/>
    </source>
</evidence>
<dbReference type="InterPro" id="IPR013013">
    <property type="entry name" value="PTS_EIIC_1"/>
</dbReference>
<keyword evidence="7 9" id="KW-1133">Transmembrane helix</keyword>
<dbReference type="GO" id="GO:0005886">
    <property type="term" value="C:plasma membrane"/>
    <property type="evidence" value="ECO:0007669"/>
    <property type="project" value="UniProtKB-SubCell"/>
</dbReference>
<keyword evidence="8 9" id="KW-0472">Membrane</keyword>
<feature type="transmembrane region" description="Helical" evidence="9">
    <location>
        <begin position="43"/>
        <end position="62"/>
    </location>
</feature>
<evidence type="ECO:0000256" key="5">
    <source>
        <dbReference type="ARBA" id="ARBA00022683"/>
    </source>
</evidence>
<keyword evidence="3" id="KW-1003">Cell membrane</keyword>
<dbReference type="GO" id="GO:0009401">
    <property type="term" value="P:phosphoenolpyruvate-dependent sugar phosphotransferase system"/>
    <property type="evidence" value="ECO:0007669"/>
    <property type="project" value="UniProtKB-KW"/>
</dbReference>
<evidence type="ECO:0000259" key="10">
    <source>
        <dbReference type="PROSITE" id="PS51103"/>
    </source>
</evidence>
<dbReference type="GO" id="GO:0090589">
    <property type="term" value="F:protein-phosphocysteine-trehalose phosphotransferase system transporter activity"/>
    <property type="evidence" value="ECO:0007669"/>
    <property type="project" value="TreeGrafter"/>
</dbReference>
<evidence type="ECO:0000256" key="3">
    <source>
        <dbReference type="ARBA" id="ARBA00022475"/>
    </source>
</evidence>
<name>A0A2N0X9V5_9CORY</name>
<evidence type="ECO:0000256" key="2">
    <source>
        <dbReference type="ARBA" id="ARBA00022448"/>
    </source>
</evidence>
<keyword evidence="5" id="KW-0598">Phosphotransferase system</keyword>
<dbReference type="PROSITE" id="PS51103">
    <property type="entry name" value="PTS_EIIC_TYPE_1"/>
    <property type="match status" value="1"/>
</dbReference>
<evidence type="ECO:0000256" key="4">
    <source>
        <dbReference type="ARBA" id="ARBA00022597"/>
    </source>
</evidence>
<dbReference type="InterPro" id="IPR011608">
    <property type="entry name" value="PRD"/>
</dbReference>
<reference evidence="12 13" key="1">
    <citation type="submission" date="2017-12" db="EMBL/GenBank/DDBJ databases">
        <title>Corynebacterium mastitidis 16-1433 Genome.</title>
        <authorList>
            <person name="Gulvik C.A."/>
        </authorList>
    </citation>
    <scope>NUCLEOTIDE SEQUENCE [LARGE SCALE GENOMIC DNA]</scope>
    <source>
        <strain evidence="12 13">16-1433</strain>
    </source>
</reference>
<dbReference type="InterPro" id="IPR050558">
    <property type="entry name" value="PTS_Sugar-Specific_Components"/>
</dbReference>
<comment type="caution">
    <text evidence="12">The sequence shown here is derived from an EMBL/GenBank/DDBJ whole genome shotgun (WGS) entry which is preliminary data.</text>
</comment>
<dbReference type="STRING" id="1121365.GCA_000375365_01917"/>
<dbReference type="PROSITE" id="PS51372">
    <property type="entry name" value="PRD_2"/>
    <property type="match status" value="1"/>
</dbReference>
<dbReference type="RefSeq" id="WP_101172813.1">
    <property type="nucleotide sequence ID" value="NZ_JAKRKB010000018.1"/>
</dbReference>
<evidence type="ECO:0000256" key="7">
    <source>
        <dbReference type="ARBA" id="ARBA00022989"/>
    </source>
</evidence>
<dbReference type="AlphaFoldDB" id="A0A2N0X9V5"/>
<evidence type="ECO:0000313" key="13">
    <source>
        <dbReference type="Proteomes" id="UP000233249"/>
    </source>
</evidence>
<dbReference type="GO" id="GO:0008982">
    <property type="term" value="F:protein-N(PI)-phosphohistidine-sugar phosphotransferase activity"/>
    <property type="evidence" value="ECO:0007669"/>
    <property type="project" value="InterPro"/>
</dbReference>
<feature type="transmembrane region" description="Helical" evidence="9">
    <location>
        <begin position="136"/>
        <end position="157"/>
    </location>
</feature>
<dbReference type="Gene3D" id="1.10.1790.10">
    <property type="entry name" value="PRD domain"/>
    <property type="match status" value="1"/>
</dbReference>
<organism evidence="12 13">
    <name type="scientific">Corynebacterium mastitidis</name>
    <dbReference type="NCBI Taxonomy" id="161890"/>
    <lineage>
        <taxon>Bacteria</taxon>
        <taxon>Bacillati</taxon>
        <taxon>Actinomycetota</taxon>
        <taxon>Actinomycetes</taxon>
        <taxon>Mycobacteriales</taxon>
        <taxon>Corynebacteriaceae</taxon>
        <taxon>Corynebacterium</taxon>
    </lineage>
</organism>
<dbReference type="EMBL" id="PJAF01000002">
    <property type="protein sequence ID" value="PKF69493.1"/>
    <property type="molecule type" value="Genomic_DNA"/>
</dbReference>
<keyword evidence="2" id="KW-0813">Transport</keyword>